<dbReference type="InterPro" id="IPR020287">
    <property type="entry name" value="Tail_sheath_C"/>
</dbReference>
<evidence type="ECO:0000313" key="4">
    <source>
        <dbReference type="EMBL" id="GJE54577.1"/>
    </source>
</evidence>
<feature type="domain" description="Tail sheath protein subtilisin-like" evidence="2">
    <location>
        <begin position="204"/>
        <end position="369"/>
    </location>
</feature>
<name>A0ABQ4TKJ5_9HYPH</name>
<evidence type="ECO:0000313" key="5">
    <source>
        <dbReference type="Proteomes" id="UP001055101"/>
    </source>
</evidence>
<evidence type="ECO:0000259" key="2">
    <source>
        <dbReference type="Pfam" id="PF04984"/>
    </source>
</evidence>
<evidence type="ECO:0000256" key="1">
    <source>
        <dbReference type="ARBA" id="ARBA00008005"/>
    </source>
</evidence>
<sequence length="497" mass="52383">MAAGVSFNAIPGNLLVPFAYFEVNSGGSPYQGQSRLLLVGQKLSSGAAPAGVPYGPIQSERELIGLAGFGSMLVDMYRGARANAPFQPIWILPLAEPAGSQAVGSITITSAPAVTSVAVVRVCGVRVTVQVLSSDTAAQVATSLITAINAAGVALTAAVDGTNTAKINLTARHFGTTSNGLDVSLPFKEVNALLGKATVVALTGGAGAPSLTLPLANLGDDEFDWIAHPYTDTPSLDAIRLFLNDISGRWSPAKMLFGHAIAAVYGTLSAVVTLGNSRNDRHVSILGSQSAPFPVWTRAGMLGGIAAAHLTDAPELSRPLQTLEMVGDLPPDDRSLWWSQPDRQALYIDGISASRVTGDGRVIVDRVVTTEQVDVNGVPDSTFRDIETLAQMMFAVRFFRAAVSANHSRQALADDNPGNLQSITTPNAVKLTLIHAYQALVGLGVLEKPDLFAQFVIVERDPNDATRLNAYLPVDVVNQLRVFAANLTTYLQYQQAA</sequence>
<organism evidence="4 5">
    <name type="scientific">Methylobacterium thuringiense</name>
    <dbReference type="NCBI Taxonomy" id="1003091"/>
    <lineage>
        <taxon>Bacteria</taxon>
        <taxon>Pseudomonadati</taxon>
        <taxon>Pseudomonadota</taxon>
        <taxon>Alphaproteobacteria</taxon>
        <taxon>Hyphomicrobiales</taxon>
        <taxon>Methylobacteriaceae</taxon>
        <taxon>Methylobacterium</taxon>
    </lineage>
</organism>
<dbReference type="Pfam" id="PF17482">
    <property type="entry name" value="Phage_sheath_1C"/>
    <property type="match status" value="1"/>
</dbReference>
<dbReference type="RefSeq" id="WP_238230963.1">
    <property type="nucleotide sequence ID" value="NZ_BPRA01000004.1"/>
</dbReference>
<reference evidence="4" key="2">
    <citation type="submission" date="2021-08" db="EMBL/GenBank/DDBJ databases">
        <authorList>
            <person name="Tani A."/>
            <person name="Ola A."/>
            <person name="Ogura Y."/>
            <person name="Katsura K."/>
            <person name="Hayashi T."/>
        </authorList>
    </citation>
    <scope>NUCLEOTIDE SEQUENCE</scope>
    <source>
        <strain evidence="4">DSM 23674</strain>
    </source>
</reference>
<keyword evidence="5" id="KW-1185">Reference proteome</keyword>
<accession>A0ABQ4TKJ5</accession>
<gene>
    <name evidence="4" type="ORF">EKPJFOCH_1055</name>
</gene>
<evidence type="ECO:0000259" key="3">
    <source>
        <dbReference type="Pfam" id="PF17482"/>
    </source>
</evidence>
<feature type="domain" description="Tail sheath protein C-terminal" evidence="3">
    <location>
        <begin position="379"/>
        <end position="486"/>
    </location>
</feature>
<dbReference type="InterPro" id="IPR035089">
    <property type="entry name" value="Phage_sheath_subtilisin"/>
</dbReference>
<protein>
    <recommendedName>
        <fullName evidence="6">Phage tail protein</fullName>
    </recommendedName>
</protein>
<dbReference type="Proteomes" id="UP001055101">
    <property type="component" value="Unassembled WGS sequence"/>
</dbReference>
<proteinExistence type="inferred from homology"/>
<evidence type="ECO:0008006" key="6">
    <source>
        <dbReference type="Google" id="ProtNLM"/>
    </source>
</evidence>
<comment type="similarity">
    <text evidence="1">Belongs to the myoviridae tail sheath protein family.</text>
</comment>
<dbReference type="Pfam" id="PF04984">
    <property type="entry name" value="Phage_sheath_1"/>
    <property type="match status" value="1"/>
</dbReference>
<dbReference type="EMBL" id="BPRA01000004">
    <property type="protein sequence ID" value="GJE54577.1"/>
    <property type="molecule type" value="Genomic_DNA"/>
</dbReference>
<comment type="caution">
    <text evidence="4">The sequence shown here is derived from an EMBL/GenBank/DDBJ whole genome shotgun (WGS) entry which is preliminary data.</text>
</comment>
<reference evidence="4" key="1">
    <citation type="journal article" date="2021" name="Front. Microbiol.">
        <title>Comprehensive Comparative Genomics and Phenotyping of Methylobacterium Species.</title>
        <authorList>
            <person name="Alessa O."/>
            <person name="Ogura Y."/>
            <person name="Fujitani Y."/>
            <person name="Takami H."/>
            <person name="Hayashi T."/>
            <person name="Sahin N."/>
            <person name="Tani A."/>
        </authorList>
    </citation>
    <scope>NUCLEOTIDE SEQUENCE</scope>
    <source>
        <strain evidence="4">DSM 23674</strain>
    </source>
</reference>